<evidence type="ECO:0000313" key="2">
    <source>
        <dbReference type="EMBL" id="VAX05171.1"/>
    </source>
</evidence>
<gene>
    <name evidence="2" type="ORF">MNBD_GAMMA19-213</name>
</gene>
<dbReference type="Pfam" id="PF13487">
    <property type="entry name" value="HD_5"/>
    <property type="match status" value="1"/>
</dbReference>
<feature type="domain" description="HD-GYP" evidence="1">
    <location>
        <begin position="48"/>
        <end position="243"/>
    </location>
</feature>
<dbReference type="SMART" id="SM00471">
    <property type="entry name" value="HDc"/>
    <property type="match status" value="1"/>
</dbReference>
<evidence type="ECO:0000259" key="1">
    <source>
        <dbReference type="PROSITE" id="PS51832"/>
    </source>
</evidence>
<dbReference type="EMBL" id="UOFV01000518">
    <property type="protein sequence ID" value="VAX05171.1"/>
    <property type="molecule type" value="Genomic_DNA"/>
</dbReference>
<proteinExistence type="predicted"/>
<accession>A0A3B1ATX5</accession>
<name>A0A3B1ATX5_9ZZZZ</name>
<dbReference type="Gene3D" id="1.10.3210.10">
    <property type="entry name" value="Hypothetical protein af1432"/>
    <property type="match status" value="1"/>
</dbReference>
<dbReference type="SUPFAM" id="SSF109604">
    <property type="entry name" value="HD-domain/PDEase-like"/>
    <property type="match status" value="1"/>
</dbReference>
<dbReference type="AlphaFoldDB" id="A0A3B1ATX5"/>
<dbReference type="InterPro" id="IPR003607">
    <property type="entry name" value="HD/PDEase_dom"/>
</dbReference>
<keyword evidence="2" id="KW-0378">Hydrolase</keyword>
<dbReference type="InterPro" id="IPR037522">
    <property type="entry name" value="HD_GYP_dom"/>
</dbReference>
<dbReference type="CDD" id="cd00077">
    <property type="entry name" value="HDc"/>
    <property type="match status" value="1"/>
</dbReference>
<dbReference type="InterPro" id="IPR052020">
    <property type="entry name" value="Cyclic_di-GMP/3'3'-cGAMP_PDE"/>
</dbReference>
<dbReference type="GO" id="GO:0016787">
    <property type="term" value="F:hydrolase activity"/>
    <property type="evidence" value="ECO:0007669"/>
    <property type="project" value="UniProtKB-KW"/>
</dbReference>
<dbReference type="PANTHER" id="PTHR45228">
    <property type="entry name" value="CYCLIC DI-GMP PHOSPHODIESTERASE TM_0186-RELATED"/>
    <property type="match status" value="1"/>
</dbReference>
<organism evidence="2">
    <name type="scientific">hydrothermal vent metagenome</name>
    <dbReference type="NCBI Taxonomy" id="652676"/>
    <lineage>
        <taxon>unclassified sequences</taxon>
        <taxon>metagenomes</taxon>
        <taxon>ecological metagenomes</taxon>
    </lineage>
</organism>
<reference evidence="2" key="1">
    <citation type="submission" date="2018-06" db="EMBL/GenBank/DDBJ databases">
        <authorList>
            <person name="Zhirakovskaya E."/>
        </authorList>
    </citation>
    <scope>NUCLEOTIDE SEQUENCE</scope>
</reference>
<dbReference type="PANTHER" id="PTHR45228:SF5">
    <property type="entry name" value="CYCLIC DI-GMP PHOSPHODIESTERASE VC_1348-RELATED"/>
    <property type="match status" value="1"/>
</dbReference>
<protein>
    <submittedName>
        <fullName evidence="2">Response regulator receiver:Metal-dependent phosphohydrolase, HD subdomain</fullName>
    </submittedName>
</protein>
<sequence>MLIKTKKDCLWCGKPITEGVHATDNNDAFCCEGCYLGYMAHQRFQHERDEIQLSLVEALAAALDAREHETGMHSQRVACHTQVLARQFSKDKNVLQQIYWGSLLHDIGKIAIPDFILLNPHALNEDEWGIMRSHPQRGYDIISDIPFMTEAADIVLCHEERWDGGGYPQGLKGKAIPWGARLFAIIDTLDAITSDRPYRKAQSFDTAKQEIINMSGQQFDPEGVRAFLAEEDVLRGMVEVKCTLMTKS</sequence>
<dbReference type="PROSITE" id="PS51832">
    <property type="entry name" value="HD_GYP"/>
    <property type="match status" value="1"/>
</dbReference>